<dbReference type="HAMAP" id="MF_00836">
    <property type="entry name" value="PhnN"/>
    <property type="match status" value="1"/>
</dbReference>
<dbReference type="Gene3D" id="3.40.50.300">
    <property type="entry name" value="P-loop containing nucleotide triphosphate hydrolases"/>
    <property type="match status" value="1"/>
</dbReference>
<dbReference type="GO" id="GO:0005829">
    <property type="term" value="C:cytosol"/>
    <property type="evidence" value="ECO:0007669"/>
    <property type="project" value="TreeGrafter"/>
</dbReference>
<dbReference type="InterPro" id="IPR027417">
    <property type="entry name" value="P-loop_NTPase"/>
</dbReference>
<keyword evidence="9" id="KW-1185">Reference proteome</keyword>
<evidence type="ECO:0000256" key="1">
    <source>
        <dbReference type="ARBA" id="ARBA00000373"/>
    </source>
</evidence>
<dbReference type="RefSeq" id="WP_110780891.1">
    <property type="nucleotide sequence ID" value="NZ_QJTI01000010.1"/>
</dbReference>
<keyword evidence="4 6" id="KW-0547">Nucleotide-binding</keyword>
<dbReference type="GO" id="GO:0019634">
    <property type="term" value="P:organic phosphonate metabolic process"/>
    <property type="evidence" value="ECO:0007669"/>
    <property type="project" value="UniProtKB-UniRule"/>
</dbReference>
<protein>
    <recommendedName>
        <fullName evidence="6">Ribose 1,5-bisphosphate phosphokinase PhnN</fullName>
        <ecNumber evidence="6">2.7.4.23</ecNumber>
    </recommendedName>
    <alternativeName>
        <fullName evidence="6">Ribose 1,5-bisphosphokinase</fullName>
    </alternativeName>
</protein>
<name>A0A318TD95_9BRAD</name>
<dbReference type="AlphaFoldDB" id="A0A318TD95"/>
<dbReference type="UniPathway" id="UPA00087">
    <property type="reaction ID" value="UER00175"/>
</dbReference>
<evidence type="ECO:0000256" key="4">
    <source>
        <dbReference type="ARBA" id="ARBA00022741"/>
    </source>
</evidence>
<comment type="similarity">
    <text evidence="6">Belongs to the ribose 1,5-bisphosphokinase family.</text>
</comment>
<comment type="catalytic activity">
    <reaction evidence="1 6">
        <text>alpha-D-ribose 1,5-bisphosphate + ATP = 5-phospho-alpha-D-ribose 1-diphosphate + ADP</text>
        <dbReference type="Rhea" id="RHEA:20109"/>
        <dbReference type="ChEBI" id="CHEBI:30616"/>
        <dbReference type="ChEBI" id="CHEBI:58017"/>
        <dbReference type="ChEBI" id="CHEBI:68688"/>
        <dbReference type="ChEBI" id="CHEBI:456216"/>
        <dbReference type="EC" id="2.7.4.23"/>
    </reaction>
</comment>
<dbReference type="InterPro" id="IPR008144">
    <property type="entry name" value="Guanylate_kin-like_dom"/>
</dbReference>
<dbReference type="InterPro" id="IPR008145">
    <property type="entry name" value="GK/Ca_channel_bsu"/>
</dbReference>
<dbReference type="EMBL" id="QJTI01000010">
    <property type="protein sequence ID" value="PYF02724.1"/>
    <property type="molecule type" value="Genomic_DNA"/>
</dbReference>
<dbReference type="InterPro" id="IPR012699">
    <property type="entry name" value="PhnN"/>
</dbReference>
<gene>
    <name evidence="6" type="primary">phnN</name>
    <name evidence="8" type="ORF">BJ122_11061</name>
</gene>
<comment type="pathway">
    <text evidence="2 6">Metabolic intermediate biosynthesis; 5-phospho-alpha-D-ribose 1-diphosphate biosynthesis; 5-phospho-alpha-D-ribose 1-diphosphate from D-ribose 5-phosphate (route II): step 3/3.</text>
</comment>
<dbReference type="Proteomes" id="UP000248148">
    <property type="component" value="Unassembled WGS sequence"/>
</dbReference>
<keyword evidence="8" id="KW-0418">Kinase</keyword>
<dbReference type="EC" id="2.7.4.23" evidence="6"/>
<organism evidence="8 9">
    <name type="scientific">Rhodopseudomonas faecalis</name>
    <dbReference type="NCBI Taxonomy" id="99655"/>
    <lineage>
        <taxon>Bacteria</taxon>
        <taxon>Pseudomonadati</taxon>
        <taxon>Pseudomonadota</taxon>
        <taxon>Alphaproteobacteria</taxon>
        <taxon>Hyphomicrobiales</taxon>
        <taxon>Nitrobacteraceae</taxon>
        <taxon>Rhodopseudomonas</taxon>
    </lineage>
</organism>
<dbReference type="SMART" id="SM00072">
    <property type="entry name" value="GuKc"/>
    <property type="match status" value="1"/>
</dbReference>
<feature type="binding site" evidence="6">
    <location>
        <begin position="24"/>
        <end position="31"/>
    </location>
    <ligand>
        <name>ATP</name>
        <dbReference type="ChEBI" id="CHEBI:30616"/>
    </ligand>
</feature>
<evidence type="ECO:0000256" key="6">
    <source>
        <dbReference type="HAMAP-Rule" id="MF_00836"/>
    </source>
</evidence>
<sequence length="192" mass="20033">MTAALHNSAMIAPIGPGRLVLVVGPSGAGKDTLIELVREACRDNERVLFPRRIVTRPSSAAEDNETLSEAEFAAAIADGAFAVHWRAHGHCYGLPVAINDAIGAGACVVANVSRSVVPALRAAYADVVVVSVTAPVEVLAQRLAARGRDTDGPLDERLQRAVDHAALQPDVTIVNVGAAADHARELLRAIEG</sequence>
<evidence type="ECO:0000313" key="8">
    <source>
        <dbReference type="EMBL" id="PYF02724.1"/>
    </source>
</evidence>
<feature type="domain" description="Guanylate kinase-like" evidence="7">
    <location>
        <begin position="17"/>
        <end position="191"/>
    </location>
</feature>
<dbReference type="GO" id="GO:0005524">
    <property type="term" value="F:ATP binding"/>
    <property type="evidence" value="ECO:0007669"/>
    <property type="project" value="UniProtKB-KW"/>
</dbReference>
<evidence type="ECO:0000256" key="5">
    <source>
        <dbReference type="ARBA" id="ARBA00022840"/>
    </source>
</evidence>
<dbReference type="SUPFAM" id="SSF52540">
    <property type="entry name" value="P-loop containing nucleoside triphosphate hydrolases"/>
    <property type="match status" value="1"/>
</dbReference>
<dbReference type="OrthoDB" id="341217at2"/>
<evidence type="ECO:0000313" key="9">
    <source>
        <dbReference type="Proteomes" id="UP000248148"/>
    </source>
</evidence>
<proteinExistence type="inferred from homology"/>
<evidence type="ECO:0000256" key="3">
    <source>
        <dbReference type="ARBA" id="ARBA00022679"/>
    </source>
</evidence>
<dbReference type="NCBIfam" id="TIGR02322">
    <property type="entry name" value="phosphon_PhnN"/>
    <property type="match status" value="1"/>
</dbReference>
<dbReference type="GO" id="GO:0033863">
    <property type="term" value="F:ribose 1,5-bisphosphate phosphokinase activity"/>
    <property type="evidence" value="ECO:0007669"/>
    <property type="project" value="UniProtKB-UniRule"/>
</dbReference>
<evidence type="ECO:0000256" key="2">
    <source>
        <dbReference type="ARBA" id="ARBA00005069"/>
    </source>
</evidence>
<evidence type="ECO:0000259" key="7">
    <source>
        <dbReference type="PROSITE" id="PS50052"/>
    </source>
</evidence>
<accession>A0A318TD95</accession>
<keyword evidence="3 6" id="KW-0808">Transferase</keyword>
<comment type="caution">
    <text evidence="8">The sequence shown here is derived from an EMBL/GenBank/DDBJ whole genome shotgun (WGS) entry which is preliminary data.</text>
</comment>
<dbReference type="PANTHER" id="PTHR23117:SF8">
    <property type="entry name" value="RIBOSE 1,5-BISPHOSPHATE PHOSPHOKINASE PHNN"/>
    <property type="match status" value="1"/>
</dbReference>
<comment type="function">
    <text evidence="6">Catalyzes the phosphorylation of ribose 1,5-bisphosphate to 5-phospho-D-ribosyl alpha-1-diphosphate (PRPP).</text>
</comment>
<dbReference type="GO" id="GO:0006015">
    <property type="term" value="P:5-phosphoribose 1-diphosphate biosynthetic process"/>
    <property type="evidence" value="ECO:0007669"/>
    <property type="project" value="UniProtKB-UniRule"/>
</dbReference>
<dbReference type="PROSITE" id="PS50052">
    <property type="entry name" value="GUANYLATE_KINASE_2"/>
    <property type="match status" value="1"/>
</dbReference>
<reference evidence="8 9" key="1">
    <citation type="submission" date="2018-06" db="EMBL/GenBank/DDBJ databases">
        <title>Genomic Encyclopedia of Archaeal and Bacterial Type Strains, Phase II (KMG-II): from individual species to whole genera.</title>
        <authorList>
            <person name="Goeker M."/>
        </authorList>
    </citation>
    <scope>NUCLEOTIDE SEQUENCE [LARGE SCALE GENOMIC DNA]</scope>
    <source>
        <strain evidence="8 9">JCM 11668</strain>
    </source>
</reference>
<dbReference type="Pfam" id="PF00625">
    <property type="entry name" value="Guanylate_kin"/>
    <property type="match status" value="1"/>
</dbReference>
<dbReference type="PANTHER" id="PTHR23117">
    <property type="entry name" value="GUANYLATE KINASE-RELATED"/>
    <property type="match status" value="1"/>
</dbReference>
<keyword evidence="5 6" id="KW-0067">ATP-binding</keyword>